<dbReference type="Proteomes" id="UP000001861">
    <property type="component" value="Unassembled WGS sequence"/>
</dbReference>
<protein>
    <submittedName>
        <fullName evidence="1">Uncharacterized protein</fullName>
    </submittedName>
</protein>
<sequence length="196" mass="21750">MGNVFKGLHAGVSEDRTSNIRNRPFKIAMSKGKSRRTKNDVANPAKAGLLPSDCTLINRQVDCWDMVKYGQDLKLPWRDYIGVTLKLAGSMHQLMVAVEATQLALSGSTPCFVKNLEQFCAEAAFDCWIFETLKDKYRANGRPEVSDTMDEVLEVMVQKSESMRRLNTLCLQVATSLQGASSGISGHASHDRKNHV</sequence>
<gene>
    <name evidence="1" type="ORF">CC1G_09576</name>
</gene>
<proteinExistence type="predicted"/>
<dbReference type="EMBL" id="AACS02000011">
    <property type="protein sequence ID" value="EAU82117.2"/>
    <property type="molecule type" value="Genomic_DNA"/>
</dbReference>
<evidence type="ECO:0000313" key="2">
    <source>
        <dbReference type="Proteomes" id="UP000001861"/>
    </source>
</evidence>
<dbReference type="VEuPathDB" id="FungiDB:CC1G_09576"/>
<dbReference type="HOGENOM" id="CLU_1390157_0_0_1"/>
<keyword evidence="2" id="KW-1185">Reference proteome</keyword>
<dbReference type="InParanoid" id="A8P986"/>
<accession>A8P986</accession>
<dbReference type="AlphaFoldDB" id="A8P986"/>
<organism evidence="1 2">
    <name type="scientific">Coprinopsis cinerea (strain Okayama-7 / 130 / ATCC MYA-4618 / FGSC 9003)</name>
    <name type="common">Inky cap fungus</name>
    <name type="synonym">Hormographiella aspergillata</name>
    <dbReference type="NCBI Taxonomy" id="240176"/>
    <lineage>
        <taxon>Eukaryota</taxon>
        <taxon>Fungi</taxon>
        <taxon>Dikarya</taxon>
        <taxon>Basidiomycota</taxon>
        <taxon>Agaricomycotina</taxon>
        <taxon>Agaricomycetes</taxon>
        <taxon>Agaricomycetidae</taxon>
        <taxon>Agaricales</taxon>
        <taxon>Agaricineae</taxon>
        <taxon>Psathyrellaceae</taxon>
        <taxon>Coprinopsis</taxon>
    </lineage>
</organism>
<reference evidence="1 2" key="1">
    <citation type="journal article" date="2010" name="Proc. Natl. Acad. Sci. U.S.A.">
        <title>Insights into evolution of multicellular fungi from the assembled chromosomes of the mushroom Coprinopsis cinerea (Coprinus cinereus).</title>
        <authorList>
            <person name="Stajich J.E."/>
            <person name="Wilke S.K."/>
            <person name="Ahren D."/>
            <person name="Au C.H."/>
            <person name="Birren B.W."/>
            <person name="Borodovsky M."/>
            <person name="Burns C."/>
            <person name="Canback B."/>
            <person name="Casselton L.A."/>
            <person name="Cheng C.K."/>
            <person name="Deng J."/>
            <person name="Dietrich F.S."/>
            <person name="Fargo D.C."/>
            <person name="Farman M.L."/>
            <person name="Gathman A.C."/>
            <person name="Goldberg J."/>
            <person name="Guigo R."/>
            <person name="Hoegger P.J."/>
            <person name="Hooker J.B."/>
            <person name="Huggins A."/>
            <person name="James T.Y."/>
            <person name="Kamada T."/>
            <person name="Kilaru S."/>
            <person name="Kodira C."/>
            <person name="Kues U."/>
            <person name="Kupfer D."/>
            <person name="Kwan H.S."/>
            <person name="Lomsadze A."/>
            <person name="Li W."/>
            <person name="Lilly W.W."/>
            <person name="Ma L.J."/>
            <person name="Mackey A.J."/>
            <person name="Manning G."/>
            <person name="Martin F."/>
            <person name="Muraguchi H."/>
            <person name="Natvig D.O."/>
            <person name="Palmerini H."/>
            <person name="Ramesh M.A."/>
            <person name="Rehmeyer C.J."/>
            <person name="Roe B.A."/>
            <person name="Shenoy N."/>
            <person name="Stanke M."/>
            <person name="Ter-Hovhannisyan V."/>
            <person name="Tunlid A."/>
            <person name="Velagapudi R."/>
            <person name="Vision T.J."/>
            <person name="Zeng Q."/>
            <person name="Zolan M.E."/>
            <person name="Pukkila P.J."/>
        </authorList>
    </citation>
    <scope>NUCLEOTIDE SEQUENCE [LARGE SCALE GENOMIC DNA]</scope>
    <source>
        <strain evidence="2">Okayama-7 / 130 / ATCC MYA-4618 / FGSC 9003</strain>
    </source>
</reference>
<dbReference type="GeneID" id="6016338"/>
<comment type="caution">
    <text evidence="1">The sequence shown here is derived from an EMBL/GenBank/DDBJ whole genome shotgun (WGS) entry which is preliminary data.</text>
</comment>
<dbReference type="RefSeq" id="XP_001839721.2">
    <property type="nucleotide sequence ID" value="XM_001839669.2"/>
</dbReference>
<name>A8P986_COPC7</name>
<evidence type="ECO:0000313" key="1">
    <source>
        <dbReference type="EMBL" id="EAU82117.2"/>
    </source>
</evidence>
<dbReference type="KEGG" id="cci:CC1G_09576"/>